<feature type="compositionally biased region" description="Pro residues" evidence="1">
    <location>
        <begin position="177"/>
        <end position="186"/>
    </location>
</feature>
<feature type="region of interest" description="Disordered" evidence="1">
    <location>
        <begin position="1"/>
        <end position="42"/>
    </location>
</feature>
<dbReference type="Proteomes" id="UP000294933">
    <property type="component" value="Unassembled WGS sequence"/>
</dbReference>
<dbReference type="AlphaFoldDB" id="A0A4Y7PT67"/>
<dbReference type="EMBL" id="ML170210">
    <property type="protein sequence ID" value="TDL18246.1"/>
    <property type="molecule type" value="Genomic_DNA"/>
</dbReference>
<keyword evidence="3" id="KW-1185">Reference proteome</keyword>
<organism evidence="2 3">
    <name type="scientific">Rickenella mellea</name>
    <dbReference type="NCBI Taxonomy" id="50990"/>
    <lineage>
        <taxon>Eukaryota</taxon>
        <taxon>Fungi</taxon>
        <taxon>Dikarya</taxon>
        <taxon>Basidiomycota</taxon>
        <taxon>Agaricomycotina</taxon>
        <taxon>Agaricomycetes</taxon>
        <taxon>Hymenochaetales</taxon>
        <taxon>Rickenellaceae</taxon>
        <taxon>Rickenella</taxon>
    </lineage>
</organism>
<feature type="region of interest" description="Disordered" evidence="1">
    <location>
        <begin position="154"/>
        <end position="225"/>
    </location>
</feature>
<protein>
    <submittedName>
        <fullName evidence="2">Uncharacterized protein</fullName>
    </submittedName>
</protein>
<accession>A0A4Y7PT67</accession>
<feature type="compositionally biased region" description="Polar residues" evidence="1">
    <location>
        <begin position="1"/>
        <end position="16"/>
    </location>
</feature>
<evidence type="ECO:0000313" key="3">
    <source>
        <dbReference type="Proteomes" id="UP000294933"/>
    </source>
</evidence>
<evidence type="ECO:0000256" key="1">
    <source>
        <dbReference type="SAM" id="MobiDB-lite"/>
    </source>
</evidence>
<reference evidence="2 3" key="1">
    <citation type="submission" date="2018-06" db="EMBL/GenBank/DDBJ databases">
        <title>A transcriptomic atlas of mushroom development highlights an independent origin of complex multicellularity.</title>
        <authorList>
            <consortium name="DOE Joint Genome Institute"/>
            <person name="Krizsan K."/>
            <person name="Almasi E."/>
            <person name="Merenyi Z."/>
            <person name="Sahu N."/>
            <person name="Viragh M."/>
            <person name="Koszo T."/>
            <person name="Mondo S."/>
            <person name="Kiss B."/>
            <person name="Balint B."/>
            <person name="Kues U."/>
            <person name="Barry K."/>
            <person name="Hegedus J.C."/>
            <person name="Henrissat B."/>
            <person name="Johnson J."/>
            <person name="Lipzen A."/>
            <person name="Ohm R."/>
            <person name="Nagy I."/>
            <person name="Pangilinan J."/>
            <person name="Yan J."/>
            <person name="Xiong Y."/>
            <person name="Grigoriev I.V."/>
            <person name="Hibbett D.S."/>
            <person name="Nagy L.G."/>
        </authorList>
    </citation>
    <scope>NUCLEOTIDE SEQUENCE [LARGE SCALE GENOMIC DNA]</scope>
    <source>
        <strain evidence="2 3">SZMC22713</strain>
    </source>
</reference>
<dbReference type="VEuPathDB" id="FungiDB:BD410DRAFT_842973"/>
<proteinExistence type="predicted"/>
<name>A0A4Y7PT67_9AGAM</name>
<sequence>MQRIRASTESMRSNWRSEPELGVFTSGSGGSGRFNRQHDIGDDDGGTARNVLGVLFNECLVTFPVQTAHGITHPSTPCWPLQATARSSLGSFYAEKRVWPSLECLDLAVGYRFIGRSQLCIRALRRFYGDLFDGYSLIPTLSFDEDIHSHLIPHPYDTPSTRSMSPDDVALRSFSPPRLPPRPSHPPHLVSVCAPRPNNASLDNPAKEDRLDALRSGPGDMVDEG</sequence>
<gene>
    <name evidence="2" type="ORF">BD410DRAFT_842973</name>
</gene>
<evidence type="ECO:0000313" key="2">
    <source>
        <dbReference type="EMBL" id="TDL18246.1"/>
    </source>
</evidence>